<protein>
    <submittedName>
        <fullName evidence="4">Branched-chain amino acid transport system substrate-binding protein</fullName>
    </submittedName>
</protein>
<sequence>MGNLVLSQQRHLALPPADVFALLGSDRTAGWLFGADYQALRVGALVQFELPLNPDDPNGSTVDAFGRIASLTPPHRLVIDQQSPWVGRLICTLTPVSGGRGTVVRLGVEVPEDAVTWLLRQRGYDPLEEPTPPATVRIGVLTSKSGPASVFAAATENLARMAAAEVNADGGVAGTGHKVHVVLRDDASKPEVGAVQFRRMVAVEGCRAVVTNVTSEVFDAVAPLARRLGALLIYTPVNEGGRFRPGVMRLGERPRGQLRLALPTLVREAGGKRCYLVGNDYVWPRTTNRVARAEIERIGGVVVGEQYRALGTTRFDDLIEDIAAAGADLIVSTFVGSDEARFERQSYAAGLRDTTRTLSLAFDESTREFTGDDAARGVWTTFNYFQELGSDGNTAFLRRYRATFGATAPPLSSITESVYEAIHMLAASGALNTDANLTELVSAVRAQRFSPTWPSAQPEQRRTGEKALYLAESIPGGFRISAN</sequence>
<dbReference type="Proteomes" id="UP001206128">
    <property type="component" value="Unassembled WGS sequence"/>
</dbReference>
<dbReference type="SUPFAM" id="SSF53822">
    <property type="entry name" value="Periplasmic binding protein-like I"/>
    <property type="match status" value="1"/>
</dbReference>
<gene>
    <name evidence="4" type="ORF">LX83_001848</name>
</gene>
<dbReference type="PANTHER" id="PTHR47628">
    <property type="match status" value="1"/>
</dbReference>
<dbReference type="InterPro" id="IPR028082">
    <property type="entry name" value="Peripla_BP_I"/>
</dbReference>
<dbReference type="SUPFAM" id="SSF55961">
    <property type="entry name" value="Bet v1-like"/>
    <property type="match status" value="1"/>
</dbReference>
<dbReference type="CDD" id="cd06331">
    <property type="entry name" value="PBP1_AmiC-like"/>
    <property type="match status" value="1"/>
</dbReference>
<evidence type="ECO:0000256" key="1">
    <source>
        <dbReference type="ARBA" id="ARBA00010062"/>
    </source>
</evidence>
<reference evidence="4" key="1">
    <citation type="submission" date="2022-06" db="EMBL/GenBank/DDBJ databases">
        <title>Genomic Encyclopedia of Archaeal and Bacterial Type Strains, Phase II (KMG-II): from individual species to whole genera.</title>
        <authorList>
            <person name="Goeker M."/>
        </authorList>
    </citation>
    <scope>NUCLEOTIDE SEQUENCE</scope>
    <source>
        <strain evidence="4">DSM 43935</strain>
    </source>
</reference>
<comment type="caution">
    <text evidence="4">The sequence shown here is derived from an EMBL/GenBank/DDBJ whole genome shotgun (WGS) entry which is preliminary data.</text>
</comment>
<evidence type="ECO:0000256" key="2">
    <source>
        <dbReference type="ARBA" id="ARBA00022729"/>
    </source>
</evidence>
<dbReference type="PANTHER" id="PTHR47628:SF1">
    <property type="entry name" value="ALIPHATIC AMIDASE EXPRESSION-REGULATING PROTEIN"/>
    <property type="match status" value="1"/>
</dbReference>
<proteinExistence type="inferred from homology"/>
<dbReference type="EMBL" id="JAMTCK010000004">
    <property type="protein sequence ID" value="MCP2164999.1"/>
    <property type="molecule type" value="Genomic_DNA"/>
</dbReference>
<dbReference type="Gene3D" id="3.30.530.20">
    <property type="match status" value="1"/>
</dbReference>
<dbReference type="Gene3D" id="3.40.50.2300">
    <property type="match status" value="2"/>
</dbReference>
<evidence type="ECO:0000259" key="3">
    <source>
        <dbReference type="Pfam" id="PF13458"/>
    </source>
</evidence>
<dbReference type="InterPro" id="IPR023393">
    <property type="entry name" value="START-like_dom_sf"/>
</dbReference>
<organism evidence="4 5">
    <name type="scientific">Goodfellowiella coeruleoviolacea</name>
    <dbReference type="NCBI Taxonomy" id="334858"/>
    <lineage>
        <taxon>Bacteria</taxon>
        <taxon>Bacillati</taxon>
        <taxon>Actinomycetota</taxon>
        <taxon>Actinomycetes</taxon>
        <taxon>Pseudonocardiales</taxon>
        <taxon>Pseudonocardiaceae</taxon>
        <taxon>Goodfellowiella</taxon>
    </lineage>
</organism>
<dbReference type="RefSeq" id="WP_253769395.1">
    <property type="nucleotide sequence ID" value="NZ_JAMTCK010000004.1"/>
</dbReference>
<evidence type="ECO:0000313" key="5">
    <source>
        <dbReference type="Proteomes" id="UP001206128"/>
    </source>
</evidence>
<accession>A0AAE3GD41</accession>
<feature type="domain" description="Leucine-binding protein" evidence="3">
    <location>
        <begin position="135"/>
        <end position="427"/>
    </location>
</feature>
<evidence type="ECO:0000313" key="4">
    <source>
        <dbReference type="EMBL" id="MCP2164999.1"/>
    </source>
</evidence>
<comment type="similarity">
    <text evidence="1">Belongs to the leucine-binding protein family.</text>
</comment>
<dbReference type="AlphaFoldDB" id="A0AAE3GD41"/>
<keyword evidence="2" id="KW-0732">Signal</keyword>
<dbReference type="InterPro" id="IPR028081">
    <property type="entry name" value="Leu-bd"/>
</dbReference>
<dbReference type="Pfam" id="PF13458">
    <property type="entry name" value="Peripla_BP_6"/>
    <property type="match status" value="1"/>
</dbReference>
<keyword evidence="5" id="KW-1185">Reference proteome</keyword>
<name>A0AAE3GD41_9PSEU</name>